<dbReference type="AlphaFoldDB" id="A0A7W7NYC2"/>
<reference evidence="2 3" key="1">
    <citation type="submission" date="2020-08" db="EMBL/GenBank/DDBJ databases">
        <title>Functional genomics of gut bacteria from endangered species of beetles.</title>
        <authorList>
            <person name="Carlos-Shanley C."/>
        </authorList>
    </citation>
    <scope>NUCLEOTIDE SEQUENCE [LARGE SCALE GENOMIC DNA]</scope>
    <source>
        <strain evidence="2 3">S00179</strain>
    </source>
</reference>
<comment type="caution">
    <text evidence="2">The sequence shown here is derived from an EMBL/GenBank/DDBJ whole genome shotgun (WGS) entry which is preliminary data.</text>
</comment>
<dbReference type="RefSeq" id="WP_184585577.1">
    <property type="nucleotide sequence ID" value="NZ_JACHLI010000001.1"/>
</dbReference>
<sequence>MLTRALQLELLKNKRANIEHQIGLLNAELRQIENSITEIELYRSKVQRVADQVIALLEDNDLPVNDFLKALLPPKPENRPKHVYFNTAKLVYVNPFTHETLVITSANRSQLETWERHYGKAKVRGWIRPA</sequence>
<accession>A0A7W7NYC2</accession>
<name>A0A7W7NYC2_PSENT</name>
<gene>
    <name evidence="2" type="ORF">HNP46_000117</name>
</gene>
<organism evidence="2 3">
    <name type="scientific">Pseudomonas nitroreducens</name>
    <dbReference type="NCBI Taxonomy" id="46680"/>
    <lineage>
        <taxon>Bacteria</taxon>
        <taxon>Pseudomonadati</taxon>
        <taxon>Pseudomonadota</taxon>
        <taxon>Gammaproteobacteria</taxon>
        <taxon>Pseudomonadales</taxon>
        <taxon>Pseudomonadaceae</taxon>
        <taxon>Pseudomonas</taxon>
    </lineage>
</organism>
<dbReference type="EMBL" id="JACHLI010000001">
    <property type="protein sequence ID" value="MBB4861306.1"/>
    <property type="molecule type" value="Genomic_DNA"/>
</dbReference>
<evidence type="ECO:0000256" key="1">
    <source>
        <dbReference type="SAM" id="Coils"/>
    </source>
</evidence>
<protein>
    <recommendedName>
        <fullName evidence="4">DNA-binding protein</fullName>
    </recommendedName>
</protein>
<evidence type="ECO:0000313" key="3">
    <source>
        <dbReference type="Proteomes" id="UP000566995"/>
    </source>
</evidence>
<evidence type="ECO:0000313" key="2">
    <source>
        <dbReference type="EMBL" id="MBB4861306.1"/>
    </source>
</evidence>
<dbReference type="Proteomes" id="UP000566995">
    <property type="component" value="Unassembled WGS sequence"/>
</dbReference>
<proteinExistence type="predicted"/>
<keyword evidence="1" id="KW-0175">Coiled coil</keyword>
<evidence type="ECO:0008006" key="4">
    <source>
        <dbReference type="Google" id="ProtNLM"/>
    </source>
</evidence>
<feature type="coiled-coil region" evidence="1">
    <location>
        <begin position="8"/>
        <end position="35"/>
    </location>
</feature>